<dbReference type="InterPro" id="IPR000515">
    <property type="entry name" value="MetI-like"/>
</dbReference>
<dbReference type="RefSeq" id="WP_198498244.1">
    <property type="nucleotide sequence ID" value="NZ_CP065989.1"/>
</dbReference>
<feature type="transmembrane region" description="Helical" evidence="7">
    <location>
        <begin position="12"/>
        <end position="30"/>
    </location>
</feature>
<evidence type="ECO:0000313" key="10">
    <source>
        <dbReference type="Proteomes" id="UP000595374"/>
    </source>
</evidence>
<dbReference type="InterPro" id="IPR045621">
    <property type="entry name" value="BPD_transp_1_N"/>
</dbReference>
<evidence type="ECO:0000256" key="5">
    <source>
        <dbReference type="ARBA" id="ARBA00022989"/>
    </source>
</evidence>
<dbReference type="InterPro" id="IPR035906">
    <property type="entry name" value="MetI-like_sf"/>
</dbReference>
<dbReference type="Proteomes" id="UP000595374">
    <property type="component" value="Chromosome"/>
</dbReference>
<organism evidence="9 10">
    <name type="scientific">Brevibacterium casei</name>
    <dbReference type="NCBI Taxonomy" id="33889"/>
    <lineage>
        <taxon>Bacteria</taxon>
        <taxon>Bacillati</taxon>
        <taxon>Actinomycetota</taxon>
        <taxon>Actinomycetes</taxon>
        <taxon>Micrococcales</taxon>
        <taxon>Brevibacteriaceae</taxon>
        <taxon>Brevibacterium</taxon>
    </lineage>
</organism>
<evidence type="ECO:0000256" key="3">
    <source>
        <dbReference type="ARBA" id="ARBA00022475"/>
    </source>
</evidence>
<feature type="transmembrane region" description="Helical" evidence="7">
    <location>
        <begin position="235"/>
        <end position="262"/>
    </location>
</feature>
<feature type="transmembrane region" description="Helical" evidence="7">
    <location>
        <begin position="177"/>
        <end position="200"/>
    </location>
</feature>
<keyword evidence="3" id="KW-1003">Cell membrane</keyword>
<dbReference type="Pfam" id="PF19300">
    <property type="entry name" value="BPD_transp_1_N"/>
    <property type="match status" value="1"/>
</dbReference>
<accession>A0A7T4DH90</accession>
<dbReference type="Pfam" id="PF00528">
    <property type="entry name" value="BPD_transp_1"/>
    <property type="match status" value="1"/>
</dbReference>
<dbReference type="SUPFAM" id="SSF161098">
    <property type="entry name" value="MetI-like"/>
    <property type="match status" value="1"/>
</dbReference>
<comment type="similarity">
    <text evidence="7">Belongs to the binding-protein-dependent transport system permease family.</text>
</comment>
<reference evidence="9 10" key="1">
    <citation type="submission" date="2020-12" db="EMBL/GenBank/DDBJ databases">
        <title>FDA dAtabase for Regulatory Grade micrObial Sequences (FDA-ARGOS): Supporting development and validation of Infectious Disease Dx tests.</title>
        <authorList>
            <person name="Sproer C."/>
            <person name="Gronow S."/>
            <person name="Severitt S."/>
            <person name="Schroder I."/>
            <person name="Tallon L."/>
            <person name="Sadzewicz L."/>
            <person name="Zhao X."/>
            <person name="Boylan J."/>
            <person name="Ott S."/>
            <person name="Bowen H."/>
            <person name="Vavikolanu K."/>
            <person name="Mehta A."/>
            <person name="Aluvathingal J."/>
            <person name="Nadendla S."/>
            <person name="Lowell S."/>
            <person name="Myers T."/>
            <person name="Yan Y."/>
            <person name="Sichtig H."/>
        </authorList>
    </citation>
    <scope>NUCLEOTIDE SEQUENCE [LARGE SCALE GENOMIC DNA]</scope>
    <source>
        <strain evidence="9 10">FDAARGOS_990</strain>
    </source>
</reference>
<dbReference type="GO" id="GO:0005886">
    <property type="term" value="C:plasma membrane"/>
    <property type="evidence" value="ECO:0007669"/>
    <property type="project" value="UniProtKB-SubCell"/>
</dbReference>
<dbReference type="Gene3D" id="1.10.3720.10">
    <property type="entry name" value="MetI-like"/>
    <property type="match status" value="1"/>
</dbReference>
<feature type="transmembrane region" description="Helical" evidence="7">
    <location>
        <begin position="282"/>
        <end position="304"/>
    </location>
</feature>
<proteinExistence type="inferred from homology"/>
<evidence type="ECO:0000256" key="2">
    <source>
        <dbReference type="ARBA" id="ARBA00022448"/>
    </source>
</evidence>
<comment type="subcellular location">
    <subcellularLocation>
        <location evidence="1 7">Cell membrane</location>
        <topology evidence="1 7">Multi-pass membrane protein</topology>
    </subcellularLocation>
</comment>
<keyword evidence="6 7" id="KW-0472">Membrane</keyword>
<evidence type="ECO:0000259" key="8">
    <source>
        <dbReference type="PROSITE" id="PS50928"/>
    </source>
</evidence>
<dbReference type="PROSITE" id="PS50928">
    <property type="entry name" value="ABC_TM1"/>
    <property type="match status" value="1"/>
</dbReference>
<sequence>MLAYILGRFVQFLLSLLVASVIVFALMSVLPGNAAQVALGTNATPEAVAALEAQYGLDEPPIVRYLDWVGGMVQGDFGTSYVTGTQITPVIVDSVQVTAIIVVTAIVLAVAIAVPLGTFAALEQRNWVGATISGLSQIGIAIPNFLAAILLVMVFSLTLGWFPSQGWTAPIEGFGDFLAGLVLPVVALALVQAAILTRYVRSAVLDVMREDFIRTARAKGLTRTRALFAHGLRNAAIPVITVAGVQLATLLVGAVVIEQIFVLPGIGSELVRAVANRDLLTVQGIVMVLIVLVLIINFIVDLLYPVVDPRLRNAA</sequence>
<feature type="transmembrane region" description="Helical" evidence="7">
    <location>
        <begin position="134"/>
        <end position="157"/>
    </location>
</feature>
<evidence type="ECO:0000256" key="4">
    <source>
        <dbReference type="ARBA" id="ARBA00022692"/>
    </source>
</evidence>
<dbReference type="AlphaFoldDB" id="A0A7T4DH90"/>
<dbReference type="CDD" id="cd06261">
    <property type="entry name" value="TM_PBP2"/>
    <property type="match status" value="1"/>
</dbReference>
<dbReference type="GO" id="GO:0071916">
    <property type="term" value="F:dipeptide transmembrane transporter activity"/>
    <property type="evidence" value="ECO:0007669"/>
    <property type="project" value="TreeGrafter"/>
</dbReference>
<gene>
    <name evidence="9" type="ORF">I6H47_08980</name>
</gene>
<keyword evidence="2 7" id="KW-0813">Transport</keyword>
<evidence type="ECO:0000256" key="1">
    <source>
        <dbReference type="ARBA" id="ARBA00004651"/>
    </source>
</evidence>
<dbReference type="PANTHER" id="PTHR43163">
    <property type="entry name" value="DIPEPTIDE TRANSPORT SYSTEM PERMEASE PROTEIN DPPB-RELATED"/>
    <property type="match status" value="1"/>
</dbReference>
<evidence type="ECO:0000256" key="7">
    <source>
        <dbReference type="RuleBase" id="RU363032"/>
    </source>
</evidence>
<name>A0A7T4DH90_9MICO</name>
<evidence type="ECO:0000313" key="9">
    <source>
        <dbReference type="EMBL" id="QQB13010.1"/>
    </source>
</evidence>
<keyword evidence="4 7" id="KW-0812">Transmembrane</keyword>
<protein>
    <submittedName>
        <fullName evidence="9">ABC transporter permease</fullName>
    </submittedName>
</protein>
<dbReference type="PANTHER" id="PTHR43163:SF6">
    <property type="entry name" value="DIPEPTIDE TRANSPORT SYSTEM PERMEASE PROTEIN DPPB-RELATED"/>
    <property type="match status" value="1"/>
</dbReference>
<feature type="transmembrane region" description="Helical" evidence="7">
    <location>
        <begin position="99"/>
        <end position="122"/>
    </location>
</feature>
<evidence type="ECO:0000256" key="6">
    <source>
        <dbReference type="ARBA" id="ARBA00023136"/>
    </source>
</evidence>
<dbReference type="EMBL" id="CP065989">
    <property type="protein sequence ID" value="QQB13010.1"/>
    <property type="molecule type" value="Genomic_DNA"/>
</dbReference>
<feature type="domain" description="ABC transmembrane type-1" evidence="8">
    <location>
        <begin position="95"/>
        <end position="304"/>
    </location>
</feature>
<keyword evidence="5 7" id="KW-1133">Transmembrane helix</keyword>